<sequence length="593" mass="64569">MTHGVTRPPIDTRADRHAASGSDVAIDPGEIVVSLRLSPYPSACSLLSHTGGEVVIMLAFHLFSEQAARVRFPDIVPFFLTLSSLPFLPPPLSTTSLLSLHPFSTPRRARPPLPPLNSSLSTPLSTPLALPTPLDPSTSLPLSTALYPPPFPLHLPPPYPLRLAYPNPARGRCELDSRITSASRAEPAYRVSEQELAEPAHRVSDPNPLTAPTRRPSVPRLRAEQDSRTTPTRRPCAPRTAIEQDLASPRTASGTSREAATSRRRVLRPDLAYHAYSPTLRIRVLLADLAHGFSDPTSRTASAIRPRVPRLLADLAYPRPLVDLAAGLASAIEQDSRGPRTARQDEGGRGCEQSRTSVPAYATRPRAYHVSEPTSRGASKSRANLAPHGCSPTSREPRTARRTSHEPRTASRTSVSRVLRAEQDEGVVGAIRTSQQDEGDASEQDEWVVGARQDEGVVGASRAGLAYPRTASRTSRRRVSEPTSRTASRADLASRVSEQDLAWAAGCEPTWRTRPDLAWDAFASRTSRTRVLRAGPAPRLRSIRPRAARAEQDLAYCDPHLARAAGLRADLAYRVLRAEQDSRVGRVLRSDLA</sequence>
<evidence type="ECO:0000313" key="2">
    <source>
        <dbReference type="EMBL" id="EFI92313.1"/>
    </source>
</evidence>
<feature type="compositionally biased region" description="Basic and acidic residues" evidence="1">
    <location>
        <begin position="395"/>
        <end position="409"/>
    </location>
</feature>
<reference evidence="2 3" key="1">
    <citation type="journal article" date="2010" name="Nat. Biotechnol.">
        <title>Genome sequence of the model mushroom Schizophyllum commune.</title>
        <authorList>
            <person name="Ohm R.A."/>
            <person name="de Jong J.F."/>
            <person name="Lugones L.G."/>
            <person name="Aerts A."/>
            <person name="Kothe E."/>
            <person name="Stajich J.E."/>
            <person name="de Vries R.P."/>
            <person name="Record E."/>
            <person name="Levasseur A."/>
            <person name="Baker S.E."/>
            <person name="Bartholomew K.A."/>
            <person name="Coutinho P.M."/>
            <person name="Erdmann S."/>
            <person name="Fowler T.J."/>
            <person name="Gathman A.C."/>
            <person name="Lombard V."/>
            <person name="Henrissat B."/>
            <person name="Knabe N."/>
            <person name="Kuees U."/>
            <person name="Lilly W.W."/>
            <person name="Lindquist E."/>
            <person name="Lucas S."/>
            <person name="Magnuson J.K."/>
            <person name="Piumi F."/>
            <person name="Raudaskoski M."/>
            <person name="Salamov A."/>
            <person name="Schmutz J."/>
            <person name="Schwarze F.W.M.R."/>
            <person name="vanKuyk P.A."/>
            <person name="Horton J.S."/>
            <person name="Grigoriev I.V."/>
            <person name="Woesten H.A.B."/>
        </authorList>
    </citation>
    <scope>NUCLEOTIDE SEQUENCE [LARGE SCALE GENOMIC DNA]</scope>
    <source>
        <strain evidence="3">H4-8 / FGSC 9210</strain>
    </source>
</reference>
<feature type="compositionally biased region" description="Polar residues" evidence="1">
    <location>
        <begin position="250"/>
        <end position="259"/>
    </location>
</feature>
<accession>D8QIY8</accession>
<feature type="compositionally biased region" description="Low complexity" evidence="1">
    <location>
        <begin position="228"/>
        <end position="241"/>
    </location>
</feature>
<feature type="region of interest" description="Disordered" evidence="1">
    <location>
        <begin position="108"/>
        <end position="128"/>
    </location>
</feature>
<feature type="region of interest" description="Disordered" evidence="1">
    <location>
        <begin position="468"/>
        <end position="492"/>
    </location>
</feature>
<protein>
    <submittedName>
        <fullName evidence="2">Uncharacterized protein</fullName>
    </submittedName>
</protein>
<keyword evidence="3" id="KW-1185">Reference proteome</keyword>
<feature type="non-terminal residue" evidence="2">
    <location>
        <position position="593"/>
    </location>
</feature>
<feature type="compositionally biased region" description="Basic and acidic residues" evidence="1">
    <location>
        <begin position="334"/>
        <end position="349"/>
    </location>
</feature>
<feature type="region of interest" description="Disordered" evidence="1">
    <location>
        <begin position="180"/>
        <end position="263"/>
    </location>
</feature>
<feature type="region of interest" description="Disordered" evidence="1">
    <location>
        <begin position="333"/>
        <end position="416"/>
    </location>
</feature>
<feature type="compositionally biased region" description="Low complexity" evidence="1">
    <location>
        <begin position="116"/>
        <end position="128"/>
    </location>
</feature>
<feature type="compositionally biased region" description="Polar residues" evidence="1">
    <location>
        <begin position="372"/>
        <end position="382"/>
    </location>
</feature>
<dbReference type="EMBL" id="GL377313">
    <property type="protein sequence ID" value="EFI92313.1"/>
    <property type="molecule type" value="Genomic_DNA"/>
</dbReference>
<dbReference type="AlphaFoldDB" id="D8QIY8"/>
<organism evidence="3">
    <name type="scientific">Schizophyllum commune (strain H4-8 / FGSC 9210)</name>
    <name type="common">Split gill fungus</name>
    <dbReference type="NCBI Taxonomy" id="578458"/>
    <lineage>
        <taxon>Eukaryota</taxon>
        <taxon>Fungi</taxon>
        <taxon>Dikarya</taxon>
        <taxon>Basidiomycota</taxon>
        <taxon>Agaricomycotina</taxon>
        <taxon>Agaricomycetes</taxon>
        <taxon>Agaricomycetidae</taxon>
        <taxon>Agaricales</taxon>
        <taxon>Schizophyllaceae</taxon>
        <taxon>Schizophyllum</taxon>
    </lineage>
</organism>
<feature type="region of interest" description="Disordered" evidence="1">
    <location>
        <begin position="1"/>
        <end position="21"/>
    </location>
</feature>
<dbReference type="InParanoid" id="D8QIY8"/>
<proteinExistence type="predicted"/>
<dbReference type="Proteomes" id="UP000007431">
    <property type="component" value="Unassembled WGS sequence"/>
</dbReference>
<evidence type="ECO:0000256" key="1">
    <source>
        <dbReference type="SAM" id="MobiDB-lite"/>
    </source>
</evidence>
<name>D8QIY8_SCHCM</name>
<dbReference type="HOGENOM" id="CLU_460159_0_0_1"/>
<evidence type="ECO:0000313" key="3">
    <source>
        <dbReference type="Proteomes" id="UP000007431"/>
    </source>
</evidence>
<gene>
    <name evidence="2" type="ORF">SCHCODRAFT_113856</name>
</gene>